<proteinExistence type="predicted"/>
<sequence length="204" mass="22546">MRFRLSCGVIAALVLWAGFVLLPSLVPGYDGVRQTISEIGEMDSPARLPFAAMLCVVAICVLLFAWGLADVSARRGRSSAAAYLTGCMAISCAGVGIFAYPHPLHGVFGLSEFIGYQAPWVLALTWRREKIPRALVPFSWTMGVLLWLAIIANLSVLDFHSWLWKLEKPVYGIIQRLLFFTWSLWLAGISVMVRRSRDVADDAA</sequence>
<gene>
    <name evidence="2" type="ORF">HY57_01295</name>
</gene>
<keyword evidence="1" id="KW-0472">Membrane</keyword>
<dbReference type="Proteomes" id="UP000027987">
    <property type="component" value="Chromosome"/>
</dbReference>
<evidence type="ECO:0008006" key="4">
    <source>
        <dbReference type="Google" id="ProtNLM"/>
    </source>
</evidence>
<name>A0A075JWS8_9GAMM</name>
<evidence type="ECO:0000313" key="2">
    <source>
        <dbReference type="EMBL" id="AIF45995.1"/>
    </source>
</evidence>
<dbReference type="Pfam" id="PF06197">
    <property type="entry name" value="DUF998"/>
    <property type="match status" value="1"/>
</dbReference>
<feature type="transmembrane region" description="Helical" evidence="1">
    <location>
        <begin position="138"/>
        <end position="157"/>
    </location>
</feature>
<keyword evidence="1" id="KW-1133">Transmembrane helix</keyword>
<organism evidence="2 3">
    <name type="scientific">Dyella japonica A8</name>
    <dbReference type="NCBI Taxonomy" id="1217721"/>
    <lineage>
        <taxon>Bacteria</taxon>
        <taxon>Pseudomonadati</taxon>
        <taxon>Pseudomonadota</taxon>
        <taxon>Gammaproteobacteria</taxon>
        <taxon>Lysobacterales</taxon>
        <taxon>Rhodanobacteraceae</taxon>
        <taxon>Dyella</taxon>
    </lineage>
</organism>
<dbReference type="PATRIC" id="fig|1217721.7.peg.271"/>
<evidence type="ECO:0000256" key="1">
    <source>
        <dbReference type="SAM" id="Phobius"/>
    </source>
</evidence>
<accession>A0A075JWS8</accession>
<keyword evidence="3" id="KW-1185">Reference proteome</keyword>
<protein>
    <recommendedName>
        <fullName evidence="4">DUF998 domain-containing protein</fullName>
    </recommendedName>
</protein>
<dbReference type="EMBL" id="CP008884">
    <property type="protein sequence ID" value="AIF45995.1"/>
    <property type="molecule type" value="Genomic_DNA"/>
</dbReference>
<dbReference type="HOGENOM" id="CLU_1288034_0_0_6"/>
<evidence type="ECO:0000313" key="3">
    <source>
        <dbReference type="Proteomes" id="UP000027987"/>
    </source>
</evidence>
<feature type="transmembrane region" description="Helical" evidence="1">
    <location>
        <begin position="81"/>
        <end position="100"/>
    </location>
</feature>
<feature type="transmembrane region" description="Helical" evidence="1">
    <location>
        <begin position="106"/>
        <end position="126"/>
    </location>
</feature>
<keyword evidence="1" id="KW-0812">Transmembrane</keyword>
<feature type="transmembrane region" description="Helical" evidence="1">
    <location>
        <begin position="48"/>
        <end position="69"/>
    </location>
</feature>
<dbReference type="AlphaFoldDB" id="A0A075JWS8"/>
<feature type="transmembrane region" description="Helical" evidence="1">
    <location>
        <begin position="169"/>
        <end position="187"/>
    </location>
</feature>
<dbReference type="InterPro" id="IPR009339">
    <property type="entry name" value="DUF998"/>
</dbReference>
<reference evidence="2 3" key="1">
    <citation type="submission" date="2014-07" db="EMBL/GenBank/DDBJ databases">
        <title>Complete Genome Sequence of Dyella japonica Strain A8 Isolated from Malaysian Tropical Soil.</title>
        <authorList>
            <person name="Hui R.K.H."/>
            <person name="Chen J.-W."/>
            <person name="Chan K.-G."/>
            <person name="Leung F.C.C."/>
        </authorList>
    </citation>
    <scope>NUCLEOTIDE SEQUENCE [LARGE SCALE GENOMIC DNA]</scope>
    <source>
        <strain evidence="2 3">A8</strain>
    </source>
</reference>
<dbReference type="KEGG" id="dja:HY57_01295"/>